<keyword evidence="2" id="KW-1185">Reference proteome</keyword>
<dbReference type="Proteomes" id="UP000318946">
    <property type="component" value="Chromosome"/>
</dbReference>
<evidence type="ECO:0000313" key="2">
    <source>
        <dbReference type="Proteomes" id="UP000318946"/>
    </source>
</evidence>
<evidence type="ECO:0000313" key="1">
    <source>
        <dbReference type="EMBL" id="BBL03771.1"/>
    </source>
</evidence>
<proteinExistence type="predicted"/>
<dbReference type="EMBL" id="AP019735">
    <property type="protein sequence ID" value="BBL03771.1"/>
    <property type="molecule type" value="Genomic_DNA"/>
</dbReference>
<reference evidence="2" key="1">
    <citation type="submission" date="2019-06" db="EMBL/GenBank/DDBJ databases">
        <title>Alistipes onderdonkii subsp. vulgaris subsp. nov., Alistipes dispar sp. nov. and Alistipes communis sp. nov., isolated from human faeces, and creation of Alistipes onderdonkii subsp. onderdonkii subsp. nov.</title>
        <authorList>
            <person name="Sakamoto M."/>
            <person name="Ikeyama N."/>
            <person name="Ogata Y."/>
            <person name="Suda W."/>
            <person name="Iino T."/>
            <person name="Hattori M."/>
            <person name="Ohkuma M."/>
        </authorList>
    </citation>
    <scope>NUCLEOTIDE SEQUENCE [LARGE SCALE GENOMIC DNA]</scope>
    <source>
        <strain evidence="2">5CBH24</strain>
    </source>
</reference>
<dbReference type="OrthoDB" id="9969913at2"/>
<dbReference type="AlphaFoldDB" id="A0A4Y1WRR3"/>
<dbReference type="GeneID" id="78341801"/>
<dbReference type="RefSeq" id="WP_141412431.1">
    <property type="nucleotide sequence ID" value="NZ_AP019735.1"/>
</dbReference>
<sequence>MINTYYQLSSQELMLARNDQSQISQKGFELRLMEINKRFPSNNDINSYFNNIQEQSIKLDINRLINSRNNHLSNAINYALDLAISEKNEDSYSTAYLAISSINSFLRMFNNSEINFMPPISIMMKLSQVNFELTHKSRNTLLAKEIAELNKLCKGI</sequence>
<gene>
    <name evidence="1" type="ORF">A5CBH24_10840</name>
</gene>
<protein>
    <submittedName>
        <fullName evidence="1">Uncharacterized protein</fullName>
    </submittedName>
</protein>
<dbReference type="KEGG" id="acou:A5CBH24_10840"/>
<organism evidence="1 2">
    <name type="scientific">Alistipes communis</name>
    <dbReference type="NCBI Taxonomy" id="2585118"/>
    <lineage>
        <taxon>Bacteria</taxon>
        <taxon>Pseudomonadati</taxon>
        <taxon>Bacteroidota</taxon>
        <taxon>Bacteroidia</taxon>
        <taxon>Bacteroidales</taxon>
        <taxon>Rikenellaceae</taxon>
        <taxon>Alistipes</taxon>
    </lineage>
</organism>
<accession>A0A4Y1WRR3</accession>
<name>A0A4Y1WRR3_9BACT</name>